<name>A0ACD1GKB0_9EURO</name>
<gene>
    <name evidence="1" type="ORF">BO95DRAFT_405844</name>
</gene>
<evidence type="ECO:0000313" key="2">
    <source>
        <dbReference type="Proteomes" id="UP000249057"/>
    </source>
</evidence>
<reference evidence="1" key="1">
    <citation type="submission" date="2018-02" db="EMBL/GenBank/DDBJ databases">
        <title>The genomes of Aspergillus section Nigri reveals drivers in fungal speciation.</title>
        <authorList>
            <consortium name="DOE Joint Genome Institute"/>
            <person name="Vesth T.C."/>
            <person name="Nybo J."/>
            <person name="Theobald S."/>
            <person name="Brandl J."/>
            <person name="Frisvad J.C."/>
            <person name="Nielsen K.F."/>
            <person name="Lyhne E.K."/>
            <person name="Kogle M.E."/>
            <person name="Kuo A."/>
            <person name="Riley R."/>
            <person name="Clum A."/>
            <person name="Nolan M."/>
            <person name="Lipzen A."/>
            <person name="Salamov A."/>
            <person name="Henrissat B."/>
            <person name="Wiebenga A."/>
            <person name="De vries R.P."/>
            <person name="Grigoriev I.V."/>
            <person name="Mortensen U.H."/>
            <person name="Andersen M.R."/>
            <person name="Baker S.E."/>
        </authorList>
    </citation>
    <scope>NUCLEOTIDE SEQUENCE</scope>
    <source>
        <strain evidence="1">CBS 621.78</strain>
    </source>
</reference>
<keyword evidence="2" id="KW-1185">Reference proteome</keyword>
<evidence type="ECO:0000313" key="1">
    <source>
        <dbReference type="EMBL" id="RAH49597.1"/>
    </source>
</evidence>
<dbReference type="EMBL" id="KZ825317">
    <property type="protein sequence ID" value="RAH49597.1"/>
    <property type="molecule type" value="Genomic_DNA"/>
</dbReference>
<organism evidence="1 2">
    <name type="scientific">Aspergillus brunneoviolaceus CBS 621.78</name>
    <dbReference type="NCBI Taxonomy" id="1450534"/>
    <lineage>
        <taxon>Eukaryota</taxon>
        <taxon>Fungi</taxon>
        <taxon>Dikarya</taxon>
        <taxon>Ascomycota</taxon>
        <taxon>Pezizomycotina</taxon>
        <taxon>Eurotiomycetes</taxon>
        <taxon>Eurotiomycetidae</taxon>
        <taxon>Eurotiales</taxon>
        <taxon>Aspergillaceae</taxon>
        <taxon>Aspergillus</taxon>
        <taxon>Aspergillus subgen. Circumdati</taxon>
    </lineage>
</organism>
<protein>
    <submittedName>
        <fullName evidence="1">Uncharacterized protein</fullName>
    </submittedName>
</protein>
<accession>A0ACD1GKB0</accession>
<dbReference type="Proteomes" id="UP000249057">
    <property type="component" value="Unassembled WGS sequence"/>
</dbReference>
<proteinExistence type="predicted"/>
<sequence>MARQRKAHTKSRDGCLQCKERHIRRLDLSCSFSAPTLATMPLNQESLADLELLDFWYRHPLLPGPPDQDRELKQSYAQLGFSHPYLLNSILALVSLRRFGEGRARPCWYSRALAHQQAAISRARPHFQHLDGDSTSHKAMLAFSTFTSLYAVVEPLHRPTGLSQACAFNPVDEFLHAVWLGRRTTAFVQQHLRAVAFSDPFMAAKYSSNDRQIGRCDLEAQFPQLRILRDAIRGGFDEGEQRAICLDAVERIFACMRILVDDSRDNGPCIMVIFTWVNEVDRRFLDLCVARQPVALVILAHFAALMSLNNGFWLLQHWPGVLLEYIQELLKDWGGHLLQWPREVIFR</sequence>